<keyword evidence="5 10" id="KW-0479">Metal-binding</keyword>
<evidence type="ECO:0000256" key="11">
    <source>
        <dbReference type="RuleBase" id="RU000461"/>
    </source>
</evidence>
<accession>A0AAE1BCB5</accession>
<dbReference type="PROSITE" id="PS00086">
    <property type="entry name" value="CYTOCHROME_P450"/>
    <property type="match status" value="1"/>
</dbReference>
<dbReference type="PRINTS" id="PR00465">
    <property type="entry name" value="EP450IV"/>
</dbReference>
<evidence type="ECO:0000256" key="2">
    <source>
        <dbReference type="ARBA" id="ARBA00004406"/>
    </source>
</evidence>
<keyword evidence="12" id="KW-1133">Transmembrane helix</keyword>
<keyword evidence="11" id="KW-0503">Monooxygenase</keyword>
<sequence>MDLSWIITALLLLFVGLLIIYTIYMSAEHGVFRKLGIPALTPIPVFGNFLREMMTGPFMFQEELYRTYKTDKVYGYYSCKTPILFIRDLDMIRDIAVKHFGNFVNRREFQIDEPLDHMLSMLKDDHWKNVRNTVSPTFSTGKLRRMFHHISDSTRTLVEHLREQKISGKAVELKHLVSCYTMDVIASTGFSVQINSLQEKKSDFVIKAKEIMDAAGRVIFASFFLPFMNKQWGKIGISIFPKGPLDFFSFFVDDALKNRKEVTNNGLSKRNDFLQLLLESEREDIMDNDNMSKDEAQELKISTGRKPLSHTDIQGQAIIFLLAGYDTVSTVLSFTLFLLAQNPDCCSQLQREIDDKLGKRIPSYDNMQDLTYMDMCLNEAMRLYPPGFQLDRVCNEDIVIDGVLIPKGMTVSFPVFAIHRDPEIWPDPMRFDPERFSQANKSERHPYAHLPFGQGPRNCIGMRLALLEIKVALSAILQEMTPIICSETVLPIRLKFFQMVAKDGLWVKLTDRAN</sequence>
<feature type="binding site" description="axial binding residue" evidence="10">
    <location>
        <position position="459"/>
    </location>
    <ligand>
        <name>heme</name>
        <dbReference type="ChEBI" id="CHEBI:30413"/>
    </ligand>
    <ligandPart>
        <name>Fe</name>
        <dbReference type="ChEBI" id="CHEBI:18248"/>
    </ligandPart>
</feature>
<dbReference type="InterPro" id="IPR017972">
    <property type="entry name" value="Cyt_P450_CS"/>
</dbReference>
<dbReference type="Proteomes" id="UP001283361">
    <property type="component" value="Unassembled WGS sequence"/>
</dbReference>
<dbReference type="InterPro" id="IPR050705">
    <property type="entry name" value="Cytochrome_P450_3A"/>
</dbReference>
<comment type="function">
    <text evidence="9">Cytochromes P450 are a group of heme-thiolate monooxygenases. They oxidize a variety of structurally unrelated compounds, including steroids, fatty acids, and xenobiotics.</text>
</comment>
<reference evidence="13" key="1">
    <citation type="journal article" date="2023" name="G3 (Bethesda)">
        <title>A reference genome for the long-term kleptoplast-retaining sea slug Elysia crispata morphotype clarki.</title>
        <authorList>
            <person name="Eastman K.E."/>
            <person name="Pendleton A.L."/>
            <person name="Shaikh M.A."/>
            <person name="Suttiyut T."/>
            <person name="Ogas R."/>
            <person name="Tomko P."/>
            <person name="Gavelis G."/>
            <person name="Widhalm J.R."/>
            <person name="Wisecaver J.H."/>
        </authorList>
    </citation>
    <scope>NUCLEOTIDE SEQUENCE</scope>
    <source>
        <strain evidence="13">ECLA1</strain>
    </source>
</reference>
<evidence type="ECO:0000256" key="3">
    <source>
        <dbReference type="ARBA" id="ARBA00010617"/>
    </source>
</evidence>
<keyword evidence="4 10" id="KW-0349">Heme</keyword>
<organism evidence="13 14">
    <name type="scientific">Elysia crispata</name>
    <name type="common">lettuce slug</name>
    <dbReference type="NCBI Taxonomy" id="231223"/>
    <lineage>
        <taxon>Eukaryota</taxon>
        <taxon>Metazoa</taxon>
        <taxon>Spiralia</taxon>
        <taxon>Lophotrochozoa</taxon>
        <taxon>Mollusca</taxon>
        <taxon>Gastropoda</taxon>
        <taxon>Heterobranchia</taxon>
        <taxon>Euthyneura</taxon>
        <taxon>Panpulmonata</taxon>
        <taxon>Sacoglossa</taxon>
        <taxon>Placobranchoidea</taxon>
        <taxon>Plakobranchidae</taxon>
        <taxon>Elysia</taxon>
    </lineage>
</organism>
<dbReference type="AlphaFoldDB" id="A0AAE1BCB5"/>
<dbReference type="GO" id="GO:0005789">
    <property type="term" value="C:endoplasmic reticulum membrane"/>
    <property type="evidence" value="ECO:0007669"/>
    <property type="project" value="UniProtKB-SubCell"/>
</dbReference>
<evidence type="ECO:0000256" key="5">
    <source>
        <dbReference type="ARBA" id="ARBA00022723"/>
    </source>
</evidence>
<dbReference type="GO" id="GO:0020037">
    <property type="term" value="F:heme binding"/>
    <property type="evidence" value="ECO:0007669"/>
    <property type="project" value="InterPro"/>
</dbReference>
<evidence type="ECO:0000256" key="1">
    <source>
        <dbReference type="ARBA" id="ARBA00004174"/>
    </source>
</evidence>
<dbReference type="PANTHER" id="PTHR24302:SF15">
    <property type="entry name" value="FATTY-ACID PEROXYGENASE"/>
    <property type="match status" value="1"/>
</dbReference>
<dbReference type="Gene3D" id="1.10.630.10">
    <property type="entry name" value="Cytochrome P450"/>
    <property type="match status" value="1"/>
</dbReference>
<protein>
    <recommendedName>
        <fullName evidence="15">Cytochrome P450</fullName>
    </recommendedName>
</protein>
<dbReference type="PRINTS" id="PR00385">
    <property type="entry name" value="P450"/>
</dbReference>
<dbReference type="GO" id="GO:0016705">
    <property type="term" value="F:oxidoreductase activity, acting on paired donors, with incorporation or reduction of molecular oxygen"/>
    <property type="evidence" value="ECO:0007669"/>
    <property type="project" value="InterPro"/>
</dbReference>
<dbReference type="InterPro" id="IPR001128">
    <property type="entry name" value="Cyt_P450"/>
</dbReference>
<name>A0AAE1BCB5_9GAST</name>
<evidence type="ECO:0008006" key="15">
    <source>
        <dbReference type="Google" id="ProtNLM"/>
    </source>
</evidence>
<keyword evidence="6" id="KW-0256">Endoplasmic reticulum</keyword>
<proteinExistence type="inferred from homology"/>
<evidence type="ECO:0000313" key="14">
    <source>
        <dbReference type="Proteomes" id="UP001283361"/>
    </source>
</evidence>
<comment type="caution">
    <text evidence="13">The sequence shown here is derived from an EMBL/GenBank/DDBJ whole genome shotgun (WGS) entry which is preliminary data.</text>
</comment>
<keyword evidence="6" id="KW-0492">Microsome</keyword>
<keyword evidence="12" id="KW-0472">Membrane</keyword>
<dbReference type="EMBL" id="JAWDGP010000116">
    <property type="protein sequence ID" value="KAK3803523.1"/>
    <property type="molecule type" value="Genomic_DNA"/>
</dbReference>
<dbReference type="FunFam" id="1.10.630.10:FF:000042">
    <property type="entry name" value="Cytochrome P450"/>
    <property type="match status" value="1"/>
</dbReference>
<evidence type="ECO:0000256" key="9">
    <source>
        <dbReference type="ARBA" id="ARBA00043906"/>
    </source>
</evidence>
<dbReference type="Pfam" id="PF00067">
    <property type="entry name" value="p450"/>
    <property type="match status" value="1"/>
</dbReference>
<keyword evidence="14" id="KW-1185">Reference proteome</keyword>
<evidence type="ECO:0000256" key="8">
    <source>
        <dbReference type="ARBA" id="ARBA00023004"/>
    </source>
</evidence>
<evidence type="ECO:0000313" key="13">
    <source>
        <dbReference type="EMBL" id="KAK3803523.1"/>
    </source>
</evidence>
<dbReference type="GO" id="GO:0005506">
    <property type="term" value="F:iron ion binding"/>
    <property type="evidence" value="ECO:0007669"/>
    <property type="project" value="InterPro"/>
</dbReference>
<dbReference type="PANTHER" id="PTHR24302">
    <property type="entry name" value="CYTOCHROME P450 FAMILY 3"/>
    <property type="match status" value="1"/>
</dbReference>
<dbReference type="InterPro" id="IPR002403">
    <property type="entry name" value="Cyt_P450_E_grp-IV"/>
</dbReference>
<dbReference type="GO" id="GO:0008395">
    <property type="term" value="F:steroid hydroxylase activity"/>
    <property type="evidence" value="ECO:0007669"/>
    <property type="project" value="TreeGrafter"/>
</dbReference>
<comment type="subcellular location">
    <subcellularLocation>
        <location evidence="2">Endoplasmic reticulum membrane</location>
        <topology evidence="2">Peripheral membrane protein</topology>
    </subcellularLocation>
    <subcellularLocation>
        <location evidence="1">Microsome membrane</location>
        <topology evidence="1">Peripheral membrane protein</topology>
    </subcellularLocation>
</comment>
<comment type="cofactor">
    <cofactor evidence="10">
        <name>heme</name>
        <dbReference type="ChEBI" id="CHEBI:30413"/>
    </cofactor>
</comment>
<evidence type="ECO:0000256" key="7">
    <source>
        <dbReference type="ARBA" id="ARBA00023002"/>
    </source>
</evidence>
<feature type="transmembrane region" description="Helical" evidence="12">
    <location>
        <begin position="6"/>
        <end position="24"/>
    </location>
</feature>
<keyword evidence="8 10" id="KW-0408">Iron</keyword>
<evidence type="ECO:0000256" key="6">
    <source>
        <dbReference type="ARBA" id="ARBA00022848"/>
    </source>
</evidence>
<dbReference type="SUPFAM" id="SSF48264">
    <property type="entry name" value="Cytochrome P450"/>
    <property type="match status" value="1"/>
</dbReference>
<keyword evidence="7 11" id="KW-0560">Oxidoreductase</keyword>
<evidence type="ECO:0000256" key="4">
    <source>
        <dbReference type="ARBA" id="ARBA00022617"/>
    </source>
</evidence>
<dbReference type="CDD" id="cd11055">
    <property type="entry name" value="CYP3A-like"/>
    <property type="match status" value="1"/>
</dbReference>
<gene>
    <name evidence="13" type="ORF">RRG08_007621</name>
</gene>
<dbReference type="InterPro" id="IPR036396">
    <property type="entry name" value="Cyt_P450_sf"/>
</dbReference>
<evidence type="ECO:0000256" key="10">
    <source>
        <dbReference type="PIRSR" id="PIRSR602403-1"/>
    </source>
</evidence>
<evidence type="ECO:0000256" key="12">
    <source>
        <dbReference type="SAM" id="Phobius"/>
    </source>
</evidence>
<keyword evidence="12" id="KW-0812">Transmembrane</keyword>
<comment type="similarity">
    <text evidence="3 11">Belongs to the cytochrome P450 family.</text>
</comment>